<dbReference type="PANTHER" id="PTHR43689">
    <property type="entry name" value="HYDROLASE"/>
    <property type="match status" value="1"/>
</dbReference>
<dbReference type="GO" id="GO:0016787">
    <property type="term" value="F:hydrolase activity"/>
    <property type="evidence" value="ECO:0007669"/>
    <property type="project" value="UniProtKB-KW"/>
</dbReference>
<comment type="caution">
    <text evidence="2">The sequence shown here is derived from an EMBL/GenBank/DDBJ whole genome shotgun (WGS) entry which is preliminary data.</text>
</comment>
<dbReference type="RefSeq" id="WP_203925309.1">
    <property type="nucleotide sequence ID" value="NZ_BOPH01000001.1"/>
</dbReference>
<proteinExistence type="predicted"/>
<dbReference type="InterPro" id="IPR000073">
    <property type="entry name" value="AB_hydrolase_1"/>
</dbReference>
<dbReference type="EMBL" id="BOPH01000001">
    <property type="protein sequence ID" value="GIJ65327.1"/>
    <property type="molecule type" value="Genomic_DNA"/>
</dbReference>
<dbReference type="AlphaFoldDB" id="A0A8J3ZJP5"/>
<dbReference type="SUPFAM" id="SSF53474">
    <property type="entry name" value="alpha/beta-Hydrolases"/>
    <property type="match status" value="1"/>
</dbReference>
<gene>
    <name evidence="2" type="ORF">Voc01_002440</name>
</gene>
<keyword evidence="3" id="KW-1185">Reference proteome</keyword>
<evidence type="ECO:0000313" key="2">
    <source>
        <dbReference type="EMBL" id="GIJ65327.1"/>
    </source>
</evidence>
<organism evidence="2 3">
    <name type="scientific">Virgisporangium ochraceum</name>
    <dbReference type="NCBI Taxonomy" id="65505"/>
    <lineage>
        <taxon>Bacteria</taxon>
        <taxon>Bacillati</taxon>
        <taxon>Actinomycetota</taxon>
        <taxon>Actinomycetes</taxon>
        <taxon>Micromonosporales</taxon>
        <taxon>Micromonosporaceae</taxon>
        <taxon>Virgisporangium</taxon>
    </lineage>
</organism>
<dbReference type="Proteomes" id="UP000635606">
    <property type="component" value="Unassembled WGS sequence"/>
</dbReference>
<reference evidence="2" key="1">
    <citation type="submission" date="2021-01" db="EMBL/GenBank/DDBJ databases">
        <title>Whole genome shotgun sequence of Virgisporangium ochraceum NBRC 16418.</title>
        <authorList>
            <person name="Komaki H."/>
            <person name="Tamura T."/>
        </authorList>
    </citation>
    <scope>NUCLEOTIDE SEQUENCE</scope>
    <source>
        <strain evidence="2">NBRC 16418</strain>
    </source>
</reference>
<dbReference type="Gene3D" id="3.40.50.1820">
    <property type="entry name" value="alpha/beta hydrolase"/>
    <property type="match status" value="1"/>
</dbReference>
<feature type="domain" description="AB hydrolase-1" evidence="1">
    <location>
        <begin position="28"/>
        <end position="247"/>
    </location>
</feature>
<dbReference type="Pfam" id="PF00561">
    <property type="entry name" value="Abhydrolase_1"/>
    <property type="match status" value="1"/>
</dbReference>
<dbReference type="PANTHER" id="PTHR43689:SF8">
    <property type="entry name" value="ALPHA_BETA-HYDROLASES SUPERFAMILY PROTEIN"/>
    <property type="match status" value="1"/>
</dbReference>
<evidence type="ECO:0000259" key="1">
    <source>
        <dbReference type="Pfam" id="PF00561"/>
    </source>
</evidence>
<keyword evidence="2" id="KW-0378">Hydrolase</keyword>
<dbReference type="PRINTS" id="PR00111">
    <property type="entry name" value="ABHYDROLASE"/>
</dbReference>
<protein>
    <submittedName>
        <fullName evidence="2">Alpha/beta hydrolase</fullName>
    </submittedName>
</protein>
<name>A0A8J3ZJP5_9ACTN</name>
<dbReference type="InterPro" id="IPR029058">
    <property type="entry name" value="AB_hydrolase_fold"/>
</dbReference>
<accession>A0A8J3ZJP5</accession>
<sequence length="267" mass="28393">MPAHALTDLPVDGGAIHAEHTGAGADDAVLLLHAGVADRRVWDRVLDPLAAAGYHVIRYDMRGYGQSPPATAPHSLVADALLVLDAAQVRRAHFVGLSQGAATSVDTALAHPNRVRSLTLVAPGLTGYEWPRLPGFAERMAAAEAGDTHGLALAIAHLWAPMSFDSGEIKECDAAARIILDQAEQFMRDEEELEEPSAVARLEEVGAPTLVVLGDRDVDAITDIGGLLTNRIPGARGETIPGADHMLPLRTPERLVELLLQHLQESP</sequence>
<evidence type="ECO:0000313" key="3">
    <source>
        <dbReference type="Proteomes" id="UP000635606"/>
    </source>
</evidence>